<organism evidence="2 3">
    <name type="scientific">Asanoa hainanensis</name>
    <dbReference type="NCBI Taxonomy" id="560556"/>
    <lineage>
        <taxon>Bacteria</taxon>
        <taxon>Bacillati</taxon>
        <taxon>Actinomycetota</taxon>
        <taxon>Actinomycetes</taxon>
        <taxon>Micromonosporales</taxon>
        <taxon>Micromonosporaceae</taxon>
        <taxon>Asanoa</taxon>
    </lineage>
</organism>
<accession>A0A239HUL8</accession>
<sequence length="314" mass="32853">MPLRSPRTGPAPSPGSPQLGWGPGQSPGNPTTELRPASSPEFGSGQPSSRGRREFGRVPRQGPGDPPSGRRPARLRGVWRRAGFLLVGARGSGGSVTRPRKHDQRTLPRQLAWIRQRAGFLFAAGRSSGGFRDKAQGTRPAGAARPGCVGFGGGLASSVWVAGVRVGLGRSPGRRDERTSRRRIVWVREGVGFFGLGGWGSGGFGAKPRRPDERTPPRRIAWNREGLASSGWVAGVRVRFGGKAPETRPGALSPTTVAPRAGNLLAERRGWVFGSCAADLAGTGPPGPGPVPGGSNGPAPDEPGKSRSRSRSRS</sequence>
<feature type="region of interest" description="Disordered" evidence="1">
    <location>
        <begin position="277"/>
        <end position="314"/>
    </location>
</feature>
<protein>
    <submittedName>
        <fullName evidence="2">Uncharacterized protein</fullName>
    </submittedName>
</protein>
<keyword evidence="3" id="KW-1185">Reference proteome</keyword>
<dbReference type="Proteomes" id="UP000198362">
    <property type="component" value="Unassembled WGS sequence"/>
</dbReference>
<dbReference type="EMBL" id="FZPH01000002">
    <property type="protein sequence ID" value="SNS84971.1"/>
    <property type="molecule type" value="Genomic_DNA"/>
</dbReference>
<evidence type="ECO:0000313" key="3">
    <source>
        <dbReference type="Proteomes" id="UP000198362"/>
    </source>
</evidence>
<reference evidence="2 3" key="1">
    <citation type="submission" date="2017-06" db="EMBL/GenBank/DDBJ databases">
        <authorList>
            <person name="Kim H.J."/>
            <person name="Triplett B.A."/>
        </authorList>
    </citation>
    <scope>NUCLEOTIDE SEQUENCE [LARGE SCALE GENOMIC DNA]</scope>
    <source>
        <strain evidence="2 3">CGMCC 4.5593</strain>
    </source>
</reference>
<name>A0A239HUL8_9ACTN</name>
<evidence type="ECO:0000256" key="1">
    <source>
        <dbReference type="SAM" id="MobiDB-lite"/>
    </source>
</evidence>
<dbReference type="AlphaFoldDB" id="A0A239HUL8"/>
<gene>
    <name evidence="2" type="ORF">SAMN05421812_10242</name>
</gene>
<evidence type="ECO:0000313" key="2">
    <source>
        <dbReference type="EMBL" id="SNS84971.1"/>
    </source>
</evidence>
<proteinExistence type="predicted"/>
<feature type="region of interest" description="Disordered" evidence="1">
    <location>
        <begin position="1"/>
        <end position="76"/>
    </location>
</feature>